<dbReference type="AlphaFoldDB" id="A0A9N9DUB2"/>
<dbReference type="EMBL" id="CAJVPP010004311">
    <property type="protein sequence ID" value="CAG8647632.1"/>
    <property type="molecule type" value="Genomic_DNA"/>
</dbReference>
<organism evidence="1 2">
    <name type="scientific">Funneliformis mosseae</name>
    <name type="common">Endomycorrhizal fungus</name>
    <name type="synonym">Glomus mosseae</name>
    <dbReference type="NCBI Taxonomy" id="27381"/>
    <lineage>
        <taxon>Eukaryota</taxon>
        <taxon>Fungi</taxon>
        <taxon>Fungi incertae sedis</taxon>
        <taxon>Mucoromycota</taxon>
        <taxon>Glomeromycotina</taxon>
        <taxon>Glomeromycetes</taxon>
        <taxon>Glomerales</taxon>
        <taxon>Glomeraceae</taxon>
        <taxon>Funneliformis</taxon>
    </lineage>
</organism>
<comment type="caution">
    <text evidence="1">The sequence shown here is derived from an EMBL/GenBank/DDBJ whole genome shotgun (WGS) entry which is preliminary data.</text>
</comment>
<feature type="non-terminal residue" evidence="1">
    <location>
        <position position="51"/>
    </location>
</feature>
<reference evidence="1" key="1">
    <citation type="submission" date="2021-06" db="EMBL/GenBank/DDBJ databases">
        <authorList>
            <person name="Kallberg Y."/>
            <person name="Tangrot J."/>
            <person name="Rosling A."/>
        </authorList>
    </citation>
    <scope>NUCLEOTIDE SEQUENCE</scope>
    <source>
        <strain evidence="1">87-6 pot B 2015</strain>
    </source>
</reference>
<dbReference type="Proteomes" id="UP000789375">
    <property type="component" value="Unassembled WGS sequence"/>
</dbReference>
<gene>
    <name evidence="1" type="ORF">FMOSSE_LOCUS11313</name>
</gene>
<proteinExistence type="predicted"/>
<evidence type="ECO:0000313" key="2">
    <source>
        <dbReference type="Proteomes" id="UP000789375"/>
    </source>
</evidence>
<sequence>EIIKKLTPNPNEENTNIDIETLEDIFILDENQDNSADANNNKKHMLLHSPS</sequence>
<accession>A0A9N9DUB2</accession>
<protein>
    <submittedName>
        <fullName evidence="1">13861_t:CDS:1</fullName>
    </submittedName>
</protein>
<keyword evidence="2" id="KW-1185">Reference proteome</keyword>
<name>A0A9N9DUB2_FUNMO</name>
<evidence type="ECO:0000313" key="1">
    <source>
        <dbReference type="EMBL" id="CAG8647632.1"/>
    </source>
</evidence>